<dbReference type="InterPro" id="IPR020568">
    <property type="entry name" value="Ribosomal_Su5_D2-typ_SF"/>
</dbReference>
<dbReference type="InterPro" id="IPR014721">
    <property type="entry name" value="Ribsml_uS5_D2-typ_fold_subgr"/>
</dbReference>
<dbReference type="GO" id="GO:0016301">
    <property type="term" value="F:kinase activity"/>
    <property type="evidence" value="ECO:0007669"/>
    <property type="project" value="UniProtKB-KW"/>
</dbReference>
<dbReference type="InterPro" id="IPR012363">
    <property type="entry name" value="PduX"/>
</dbReference>
<comment type="caution">
    <text evidence="3">The sequence shown here is derived from an EMBL/GenBank/DDBJ whole genome shotgun (WGS) entry which is preliminary data.</text>
</comment>
<reference evidence="3 4" key="1">
    <citation type="submission" date="2020-03" db="EMBL/GenBank/DDBJ databases">
        <title>WGS of the type strain of Planosporangium spp.</title>
        <authorList>
            <person name="Thawai C."/>
        </authorList>
    </citation>
    <scope>NUCLEOTIDE SEQUENCE [LARGE SCALE GENOMIC DNA]</scope>
    <source>
        <strain evidence="3 4">TBRC 5610</strain>
    </source>
</reference>
<organism evidence="3 4">
    <name type="scientific">Planosporangium thailandense</name>
    <dbReference type="NCBI Taxonomy" id="765197"/>
    <lineage>
        <taxon>Bacteria</taxon>
        <taxon>Bacillati</taxon>
        <taxon>Actinomycetota</taxon>
        <taxon>Actinomycetes</taxon>
        <taxon>Micromonosporales</taxon>
        <taxon>Micromonosporaceae</taxon>
        <taxon>Planosporangium</taxon>
    </lineage>
</organism>
<keyword evidence="1 3" id="KW-0808">Transferase</keyword>
<evidence type="ECO:0000313" key="4">
    <source>
        <dbReference type="Proteomes" id="UP000722989"/>
    </source>
</evidence>
<feature type="domain" description="GHMP kinase N-terminal" evidence="2">
    <location>
        <begin position="75"/>
        <end position="139"/>
    </location>
</feature>
<evidence type="ECO:0000313" key="3">
    <source>
        <dbReference type="EMBL" id="NJC70738.1"/>
    </source>
</evidence>
<gene>
    <name evidence="3" type="ORF">HC031_13580</name>
</gene>
<dbReference type="EMBL" id="JAATVY010000007">
    <property type="protein sequence ID" value="NJC70738.1"/>
    <property type="molecule type" value="Genomic_DNA"/>
</dbReference>
<name>A0ABX0XXF9_9ACTN</name>
<dbReference type="RefSeq" id="WP_167925623.1">
    <property type="nucleotide sequence ID" value="NZ_JAATVY010000007.1"/>
</dbReference>
<keyword evidence="1 3" id="KW-0418">Kinase</keyword>
<dbReference type="Pfam" id="PF00288">
    <property type="entry name" value="GHMP_kinases_N"/>
    <property type="match status" value="1"/>
</dbReference>
<evidence type="ECO:0000256" key="1">
    <source>
        <dbReference type="ARBA" id="ARBA00022777"/>
    </source>
</evidence>
<dbReference type="PIRSF" id="PIRSF033887">
    <property type="entry name" value="PduX"/>
    <property type="match status" value="1"/>
</dbReference>
<proteinExistence type="predicted"/>
<dbReference type="Gene3D" id="3.30.230.10">
    <property type="match status" value="1"/>
</dbReference>
<dbReference type="SUPFAM" id="SSF54211">
    <property type="entry name" value="Ribosomal protein S5 domain 2-like"/>
    <property type="match status" value="1"/>
</dbReference>
<evidence type="ECO:0000259" key="2">
    <source>
        <dbReference type="Pfam" id="PF00288"/>
    </source>
</evidence>
<sequence>MNSSPALSPPTSLPVGPAGSGAAFGTFGELLQGVLPGNRHFLVTFPIDRWSRAVFRFRDTPEIEVHPAGKRKSRQVARLVLDALGHRGGGVLHLATDLPEGKGLASSSADLVATVRAIGAAAGTRFGPATIESFLRHVEPSDGVMYDEIVLFHHREVRLGRRLGTLPPLRVLAHDEGGQLDTVRHNRRPVPFGAAEQHEYARLVDTLGAAIADGDLSTVGQVATRSARLNAPLRTHRHFAELERARREVDGLGLVLGHSGTVLGILLPDDDPELDTKIDHVRAACAPLPGRMSVYRSLGAGRTWAPDDDKDGDKGAV</sequence>
<protein>
    <submittedName>
        <fullName evidence="3">Kinase</fullName>
    </submittedName>
</protein>
<accession>A0ABX0XXF9</accession>
<dbReference type="InterPro" id="IPR006204">
    <property type="entry name" value="GHMP_kinase_N_dom"/>
</dbReference>
<keyword evidence="4" id="KW-1185">Reference proteome</keyword>
<dbReference type="Proteomes" id="UP000722989">
    <property type="component" value="Unassembled WGS sequence"/>
</dbReference>